<dbReference type="EMBL" id="JACHGY010000001">
    <property type="protein sequence ID" value="MBB6428875.1"/>
    <property type="molecule type" value="Genomic_DNA"/>
</dbReference>
<accession>A0A7X0H6U0</accession>
<dbReference type="Proteomes" id="UP000541810">
    <property type="component" value="Unassembled WGS sequence"/>
</dbReference>
<sequence>MAKQDLSRYQQGIVKRYYENHDTIQSNKLSDLVSELWLAEDAKTQTKLWGKAQVALMRMGVDATRVGQVVAKRDMEALAQLVQKADAGKAMGQHRASAPGTVKRPHKGATPLDGSEIKAMGARSVADQPGGGRTIGQMRDEAAAKAGYDSLEEENLKRALKAFRRKLKTIRRDDESKLGSKYVTSGRGSQISAVTPPKEYPMAVWIKLVELGRLKKGGQGTFELP</sequence>
<evidence type="ECO:0000313" key="2">
    <source>
        <dbReference type="EMBL" id="MBB6428875.1"/>
    </source>
</evidence>
<organism evidence="2 3">
    <name type="scientific">Algisphaera agarilytica</name>
    <dbReference type="NCBI Taxonomy" id="1385975"/>
    <lineage>
        <taxon>Bacteria</taxon>
        <taxon>Pseudomonadati</taxon>
        <taxon>Planctomycetota</taxon>
        <taxon>Phycisphaerae</taxon>
        <taxon>Phycisphaerales</taxon>
        <taxon>Phycisphaeraceae</taxon>
        <taxon>Algisphaera</taxon>
    </lineage>
</organism>
<proteinExistence type="predicted"/>
<keyword evidence="3" id="KW-1185">Reference proteome</keyword>
<reference evidence="2 3" key="1">
    <citation type="submission" date="2020-08" db="EMBL/GenBank/DDBJ databases">
        <title>Genomic Encyclopedia of Type Strains, Phase IV (KMG-IV): sequencing the most valuable type-strain genomes for metagenomic binning, comparative biology and taxonomic classification.</title>
        <authorList>
            <person name="Goeker M."/>
        </authorList>
    </citation>
    <scope>NUCLEOTIDE SEQUENCE [LARGE SCALE GENOMIC DNA]</scope>
    <source>
        <strain evidence="2 3">DSM 103725</strain>
    </source>
</reference>
<evidence type="ECO:0000256" key="1">
    <source>
        <dbReference type="SAM" id="MobiDB-lite"/>
    </source>
</evidence>
<dbReference type="AlphaFoldDB" id="A0A7X0H6U0"/>
<dbReference type="RefSeq" id="WP_184676405.1">
    <property type="nucleotide sequence ID" value="NZ_JACHGY010000001.1"/>
</dbReference>
<protein>
    <submittedName>
        <fullName evidence="2">Uncharacterized protein</fullName>
    </submittedName>
</protein>
<name>A0A7X0H6U0_9BACT</name>
<feature type="region of interest" description="Disordered" evidence="1">
    <location>
        <begin position="94"/>
        <end position="114"/>
    </location>
</feature>
<gene>
    <name evidence="2" type="ORF">HNQ40_000681</name>
</gene>
<evidence type="ECO:0000313" key="3">
    <source>
        <dbReference type="Proteomes" id="UP000541810"/>
    </source>
</evidence>
<comment type="caution">
    <text evidence="2">The sequence shown here is derived from an EMBL/GenBank/DDBJ whole genome shotgun (WGS) entry which is preliminary data.</text>
</comment>